<dbReference type="RefSeq" id="WP_201652323.1">
    <property type="nucleotide sequence ID" value="NZ_JAEQNC010000001.1"/>
</dbReference>
<protein>
    <submittedName>
        <fullName evidence="2">GIY-YIG nuclease family protein</fullName>
    </submittedName>
</protein>
<reference evidence="2" key="1">
    <citation type="submission" date="2021-01" db="EMBL/GenBank/DDBJ databases">
        <title>Rhizobium sp. strain KVB221 16S ribosomal RNA gene Genome sequencing and assembly.</title>
        <authorList>
            <person name="Kang M."/>
        </authorList>
    </citation>
    <scope>NUCLEOTIDE SEQUENCE</scope>
    <source>
        <strain evidence="2">KVB221</strain>
    </source>
</reference>
<dbReference type="Gene3D" id="3.40.1440.10">
    <property type="entry name" value="GIY-YIG endonuclease"/>
    <property type="match status" value="1"/>
</dbReference>
<sequence>MAGFVYIVTNQKNGIFYIGVTRDIVRRAYEHRESLIKGDLYPELW</sequence>
<feature type="domain" description="GIY-YIG" evidence="1">
    <location>
        <begin position="1"/>
        <end position="45"/>
    </location>
</feature>
<evidence type="ECO:0000313" key="3">
    <source>
        <dbReference type="Proteomes" id="UP000633219"/>
    </source>
</evidence>
<dbReference type="InterPro" id="IPR000305">
    <property type="entry name" value="GIY-YIG_endonuc"/>
</dbReference>
<accession>A0A936YIN2</accession>
<dbReference type="SUPFAM" id="SSF82771">
    <property type="entry name" value="GIY-YIG endonuclease"/>
    <property type="match status" value="1"/>
</dbReference>
<name>A0A936YIN2_9HYPH</name>
<organism evidence="2 3">
    <name type="scientific">Rhizobium setariae</name>
    <dbReference type="NCBI Taxonomy" id="2801340"/>
    <lineage>
        <taxon>Bacteria</taxon>
        <taxon>Pseudomonadati</taxon>
        <taxon>Pseudomonadota</taxon>
        <taxon>Alphaproteobacteria</taxon>
        <taxon>Hyphomicrobiales</taxon>
        <taxon>Rhizobiaceae</taxon>
        <taxon>Rhizobium/Agrobacterium group</taxon>
        <taxon>Rhizobium</taxon>
    </lineage>
</organism>
<dbReference type="AlphaFoldDB" id="A0A936YIN2"/>
<gene>
    <name evidence="2" type="ORF">JJB09_02115</name>
</gene>
<dbReference type="InterPro" id="IPR035901">
    <property type="entry name" value="GIY-YIG_endonuc_sf"/>
</dbReference>
<dbReference type="Proteomes" id="UP000633219">
    <property type="component" value="Unassembled WGS sequence"/>
</dbReference>
<dbReference type="Pfam" id="PF01541">
    <property type="entry name" value="GIY-YIG"/>
    <property type="match status" value="1"/>
</dbReference>
<evidence type="ECO:0000259" key="1">
    <source>
        <dbReference type="PROSITE" id="PS50164"/>
    </source>
</evidence>
<evidence type="ECO:0000313" key="2">
    <source>
        <dbReference type="EMBL" id="MBL0370813.1"/>
    </source>
</evidence>
<comment type="caution">
    <text evidence="2">The sequence shown here is derived from an EMBL/GenBank/DDBJ whole genome shotgun (WGS) entry which is preliminary data.</text>
</comment>
<dbReference type="EMBL" id="JAEQNC010000001">
    <property type="protein sequence ID" value="MBL0370813.1"/>
    <property type="molecule type" value="Genomic_DNA"/>
</dbReference>
<proteinExistence type="predicted"/>
<dbReference type="PROSITE" id="PS50164">
    <property type="entry name" value="GIY_YIG"/>
    <property type="match status" value="1"/>
</dbReference>
<keyword evidence="3" id="KW-1185">Reference proteome</keyword>